<name>A0A3P6V9F5_DIBLA</name>
<evidence type="ECO:0000313" key="2">
    <source>
        <dbReference type="Proteomes" id="UP000281553"/>
    </source>
</evidence>
<gene>
    <name evidence="1" type="ORF">DILT_LOCUS4294</name>
</gene>
<reference evidence="1 2" key="1">
    <citation type="submission" date="2018-11" db="EMBL/GenBank/DDBJ databases">
        <authorList>
            <consortium name="Pathogen Informatics"/>
        </authorList>
    </citation>
    <scope>NUCLEOTIDE SEQUENCE [LARGE SCALE GENOMIC DNA]</scope>
</reference>
<evidence type="ECO:0000313" key="1">
    <source>
        <dbReference type="EMBL" id="VDK88938.1"/>
    </source>
</evidence>
<keyword evidence="2" id="KW-1185">Reference proteome</keyword>
<protein>
    <submittedName>
        <fullName evidence="1">Uncharacterized protein</fullName>
    </submittedName>
</protein>
<dbReference type="EMBL" id="UYRU01045207">
    <property type="protein sequence ID" value="VDK88938.1"/>
    <property type="molecule type" value="Genomic_DNA"/>
</dbReference>
<dbReference type="AlphaFoldDB" id="A0A3P6V9F5"/>
<sequence length="95" mass="10496">MQLRGRRRSAIVASSSTGSSSLTLSAFRISGLERDSKAQLIRRNMEYYETAEYRYTGPHVDSSSSTFTTLVRENVRAGKITAKTLVEDADTQSTA</sequence>
<accession>A0A3P6V9F5</accession>
<dbReference type="Proteomes" id="UP000281553">
    <property type="component" value="Unassembled WGS sequence"/>
</dbReference>
<organism evidence="1 2">
    <name type="scientific">Dibothriocephalus latus</name>
    <name type="common">Fish tapeworm</name>
    <name type="synonym">Diphyllobothrium latum</name>
    <dbReference type="NCBI Taxonomy" id="60516"/>
    <lineage>
        <taxon>Eukaryota</taxon>
        <taxon>Metazoa</taxon>
        <taxon>Spiralia</taxon>
        <taxon>Lophotrochozoa</taxon>
        <taxon>Platyhelminthes</taxon>
        <taxon>Cestoda</taxon>
        <taxon>Eucestoda</taxon>
        <taxon>Diphyllobothriidea</taxon>
        <taxon>Diphyllobothriidae</taxon>
        <taxon>Dibothriocephalus</taxon>
    </lineage>
</organism>
<proteinExistence type="predicted"/>